<reference evidence="1 2" key="1">
    <citation type="journal article" date="2018" name="BMC Genomics">
        <title>Comparative genome analyses reveal sequence features reflecting distinct modes of host-adaptation between dicot and monocot powdery mildew.</title>
        <authorList>
            <person name="Wu Y."/>
            <person name="Ma X."/>
            <person name="Pan Z."/>
            <person name="Kale S.D."/>
            <person name="Song Y."/>
            <person name="King H."/>
            <person name="Zhang Q."/>
            <person name="Presley C."/>
            <person name="Deng X."/>
            <person name="Wei C.I."/>
            <person name="Xiao S."/>
        </authorList>
    </citation>
    <scope>NUCLEOTIDE SEQUENCE [LARGE SCALE GENOMIC DNA]</scope>
    <source>
        <strain evidence="1">UMSG3</strain>
    </source>
</reference>
<keyword evidence="2" id="KW-1185">Reference proteome</keyword>
<organism evidence="1 2">
    <name type="scientific">Golovinomyces cichoracearum</name>
    <dbReference type="NCBI Taxonomy" id="62708"/>
    <lineage>
        <taxon>Eukaryota</taxon>
        <taxon>Fungi</taxon>
        <taxon>Dikarya</taxon>
        <taxon>Ascomycota</taxon>
        <taxon>Pezizomycotina</taxon>
        <taxon>Leotiomycetes</taxon>
        <taxon>Erysiphales</taxon>
        <taxon>Erysiphaceae</taxon>
        <taxon>Golovinomyces</taxon>
    </lineage>
</organism>
<feature type="non-terminal residue" evidence="1">
    <location>
        <position position="1"/>
    </location>
</feature>
<evidence type="ECO:0000313" key="2">
    <source>
        <dbReference type="Proteomes" id="UP000283383"/>
    </source>
</evidence>
<dbReference type="AlphaFoldDB" id="A0A420HMG7"/>
<protein>
    <submittedName>
        <fullName evidence="1">Uncharacterized protein</fullName>
    </submittedName>
</protein>
<dbReference type="EMBL" id="MCBQ01018085">
    <property type="protein sequence ID" value="RKF58634.1"/>
    <property type="molecule type" value="Genomic_DNA"/>
</dbReference>
<gene>
    <name evidence="1" type="ORF">GcM3_180047</name>
</gene>
<dbReference type="STRING" id="62708.A0A420HMG7"/>
<dbReference type="Proteomes" id="UP000283383">
    <property type="component" value="Unassembled WGS sequence"/>
</dbReference>
<evidence type="ECO:0000313" key="1">
    <source>
        <dbReference type="EMBL" id="RKF58634.1"/>
    </source>
</evidence>
<sequence length="277" mass="32325">EILLRDIPILHAFRCIVKSTEARWKVYGYQAEASRVTHKLHSILEKLKKRQELLKRREEHVDTIINNLILYQNLATDSITQDIKNFSAKDISGKLENNKNTQMFNKSDYIIKESNTEGLDVLEMAEWKNIFGDIAGAKRPSLSVLPIINVTLFSERDQDAGRWIAVLESKFVQAGFDSAEDIPGWMWVKAVWMNTTIDAAMLMDSTPHIRKITDKLKARRPSEISDLERDVFTDEFVRRFDLVVAPEIEPQQQKMMNELRQDKDESLRDYFFELKEF</sequence>
<comment type="caution">
    <text evidence="1">The sequence shown here is derived from an EMBL/GenBank/DDBJ whole genome shotgun (WGS) entry which is preliminary data.</text>
</comment>
<proteinExistence type="predicted"/>
<accession>A0A420HMG7</accession>
<name>A0A420HMG7_9PEZI</name>